<accession>A0A183DKB4</accession>
<protein>
    <submittedName>
        <fullName evidence="1 3">Uncharacterized protein</fullName>
    </submittedName>
</protein>
<dbReference type="WBParaSite" id="GPUH_0000916501-mRNA-1">
    <property type="protein sequence ID" value="GPUH_0000916501-mRNA-1"/>
    <property type="gene ID" value="GPUH_0000916501"/>
</dbReference>
<evidence type="ECO:0000313" key="1">
    <source>
        <dbReference type="EMBL" id="VDK68765.1"/>
    </source>
</evidence>
<dbReference type="Proteomes" id="UP000271098">
    <property type="component" value="Unassembled WGS sequence"/>
</dbReference>
<sequence>MNEKNTLKTHSLDLDDQERQLRRAEFAADCWPTQWQQRQFSRRRAELAKQRDQYRSACKELNECFQLYYELYRGKNVSTNVRHVNSTRYIIDKNQPGTSFQG</sequence>
<reference evidence="1 2" key="2">
    <citation type="submission" date="2018-11" db="EMBL/GenBank/DDBJ databases">
        <authorList>
            <consortium name="Pathogen Informatics"/>
        </authorList>
    </citation>
    <scope>NUCLEOTIDE SEQUENCE [LARGE SCALE GENOMIC DNA]</scope>
</reference>
<keyword evidence="2" id="KW-1185">Reference proteome</keyword>
<organism evidence="3">
    <name type="scientific">Gongylonema pulchrum</name>
    <dbReference type="NCBI Taxonomy" id="637853"/>
    <lineage>
        <taxon>Eukaryota</taxon>
        <taxon>Metazoa</taxon>
        <taxon>Ecdysozoa</taxon>
        <taxon>Nematoda</taxon>
        <taxon>Chromadorea</taxon>
        <taxon>Rhabditida</taxon>
        <taxon>Spirurina</taxon>
        <taxon>Spiruromorpha</taxon>
        <taxon>Spiruroidea</taxon>
        <taxon>Gongylonematidae</taxon>
        <taxon>Gongylonema</taxon>
    </lineage>
</organism>
<dbReference type="AlphaFoldDB" id="A0A183DKB4"/>
<proteinExistence type="predicted"/>
<name>A0A183DKB4_9BILA</name>
<gene>
    <name evidence="1" type="ORF">GPUH_LOCUS9155</name>
</gene>
<evidence type="ECO:0000313" key="3">
    <source>
        <dbReference type="WBParaSite" id="GPUH_0000916501-mRNA-1"/>
    </source>
</evidence>
<evidence type="ECO:0000313" key="2">
    <source>
        <dbReference type="Proteomes" id="UP000271098"/>
    </source>
</evidence>
<dbReference type="EMBL" id="UYRT01028966">
    <property type="protein sequence ID" value="VDK68765.1"/>
    <property type="molecule type" value="Genomic_DNA"/>
</dbReference>
<reference evidence="3" key="1">
    <citation type="submission" date="2016-06" db="UniProtKB">
        <authorList>
            <consortium name="WormBaseParasite"/>
        </authorList>
    </citation>
    <scope>IDENTIFICATION</scope>
</reference>